<sequence>MANTNVTSSFAEPPSLELTSGAFMIMSAYRMAFPGFRSVATRRAVIPVRRSFSTSPSVRDAAGSTLPAKKPVGAFRGGIFGFLTGTIVAGASVYYYILGEYRVTNEMLTEDIYALQSATQKLQTYIGELETKVDQLRKK</sequence>
<proteinExistence type="predicted"/>
<dbReference type="AlphaFoldDB" id="A0A0F0IC11"/>
<dbReference type="OrthoDB" id="5331396at2759"/>
<dbReference type="STRING" id="1403190.A0A0F0IC11"/>
<reference evidence="2 3" key="1">
    <citation type="submission" date="2015-02" db="EMBL/GenBank/DDBJ databases">
        <title>Draft genome sequence of Aspergillus parasiticus SU-1.</title>
        <authorList>
            <person name="Yu J."/>
            <person name="Fedorova N."/>
            <person name="Yin Y."/>
            <person name="Losada L."/>
            <person name="Zafar N."/>
            <person name="Taujale R."/>
            <person name="Ehrlich K.C."/>
            <person name="Bhatnagar D."/>
            <person name="Cleveland T.E."/>
            <person name="Bennett J.W."/>
            <person name="Nierman W.C."/>
        </authorList>
    </citation>
    <scope>NUCLEOTIDE SEQUENCE [LARGE SCALE GENOMIC DNA]</scope>
    <source>
        <strain evidence="3">ATCC 56775 / NRRL 5862 / SRRC 143 / SU-1</strain>
    </source>
</reference>
<feature type="transmembrane region" description="Helical" evidence="1">
    <location>
        <begin position="79"/>
        <end position="97"/>
    </location>
</feature>
<keyword evidence="1" id="KW-1133">Transmembrane helix</keyword>
<protein>
    <submittedName>
        <fullName evidence="2">Uncharacterized protein</fullName>
    </submittedName>
</protein>
<gene>
    <name evidence="2" type="ORF">P875_00011075</name>
</gene>
<accession>A0A0F0IC11</accession>
<dbReference type="PANTHER" id="PTHR37849:SF1">
    <property type="entry name" value="YALI0E11605P"/>
    <property type="match status" value="1"/>
</dbReference>
<dbReference type="Proteomes" id="UP000033540">
    <property type="component" value="Unassembled WGS sequence"/>
</dbReference>
<keyword evidence="1" id="KW-0472">Membrane</keyword>
<evidence type="ECO:0000313" key="3">
    <source>
        <dbReference type="Proteomes" id="UP000033540"/>
    </source>
</evidence>
<comment type="caution">
    <text evidence="2">The sequence shown here is derived from an EMBL/GenBank/DDBJ whole genome shotgun (WGS) entry which is preliminary data.</text>
</comment>
<dbReference type="EMBL" id="JZEE01000389">
    <property type="protein sequence ID" value="KJK64671.1"/>
    <property type="molecule type" value="Genomic_DNA"/>
</dbReference>
<keyword evidence="1" id="KW-0812">Transmembrane</keyword>
<evidence type="ECO:0000256" key="1">
    <source>
        <dbReference type="SAM" id="Phobius"/>
    </source>
</evidence>
<evidence type="ECO:0000313" key="2">
    <source>
        <dbReference type="EMBL" id="KJK64671.1"/>
    </source>
</evidence>
<dbReference type="PANTHER" id="PTHR37849">
    <property type="entry name" value="YALI0E11605P"/>
    <property type="match status" value="1"/>
</dbReference>
<organism evidence="2 3">
    <name type="scientific">Aspergillus parasiticus (strain ATCC 56775 / NRRL 5862 / SRRC 143 / SU-1)</name>
    <dbReference type="NCBI Taxonomy" id="1403190"/>
    <lineage>
        <taxon>Eukaryota</taxon>
        <taxon>Fungi</taxon>
        <taxon>Dikarya</taxon>
        <taxon>Ascomycota</taxon>
        <taxon>Pezizomycotina</taxon>
        <taxon>Eurotiomycetes</taxon>
        <taxon>Eurotiomycetidae</taxon>
        <taxon>Eurotiales</taxon>
        <taxon>Aspergillaceae</taxon>
        <taxon>Aspergillus</taxon>
        <taxon>Aspergillus subgen. Circumdati</taxon>
    </lineage>
</organism>
<name>A0A0F0IC11_ASPPU</name>